<evidence type="ECO:0000256" key="2">
    <source>
        <dbReference type="ARBA" id="ARBA00022723"/>
    </source>
</evidence>
<dbReference type="Proteomes" id="UP000646749">
    <property type="component" value="Unassembled WGS sequence"/>
</dbReference>
<organism evidence="6 7">
    <name type="scientific">Plantactinospora endophytica</name>
    <dbReference type="NCBI Taxonomy" id="673535"/>
    <lineage>
        <taxon>Bacteria</taxon>
        <taxon>Bacillati</taxon>
        <taxon>Actinomycetota</taxon>
        <taxon>Actinomycetes</taxon>
        <taxon>Micromonosporales</taxon>
        <taxon>Micromonosporaceae</taxon>
        <taxon>Plantactinospora</taxon>
    </lineage>
</organism>
<dbReference type="Pfam" id="PF02668">
    <property type="entry name" value="TauD"/>
    <property type="match status" value="1"/>
</dbReference>
<dbReference type="RefSeq" id="WP_203868921.1">
    <property type="nucleotide sequence ID" value="NZ_BONW01000028.1"/>
</dbReference>
<evidence type="ECO:0000313" key="6">
    <source>
        <dbReference type="EMBL" id="GIG90506.1"/>
    </source>
</evidence>
<evidence type="ECO:0000313" key="7">
    <source>
        <dbReference type="Proteomes" id="UP000646749"/>
    </source>
</evidence>
<keyword evidence="3" id="KW-0560">Oxidoreductase</keyword>
<sequence length="320" mass="34978">MTTLPTAAGHVVSLRPAESAPMWRAGDEVLRATDLARSDPDELTAAATAVAAAIPSALVRAVHSYRSRAEHGDVLLIRGTLPETDFGANPSASAAPLAGHGVQHAALQLLGIMMLLGEPFNFRTLYEGKLVQHVVPAPNMEFTQTSESSSGMLDWHVEDGFSPDRCDYFGLLCLRGSEAAVTRYAAARDVVLDERTRRILGEPRFEMAPDSAHVLDDDSPCRTPVLSGAPHAPEICYDDHYLTPLDGEAAEALRELRTQLDAVHQGHVLRTGDLLVVDNRRVVHSRTPFTARHDGTDRWLLRTMVCASLPRFRARGRRII</sequence>
<accession>A0ABQ4E707</accession>
<name>A0ABQ4E707_9ACTN</name>
<keyword evidence="2" id="KW-0479">Metal-binding</keyword>
<evidence type="ECO:0000256" key="3">
    <source>
        <dbReference type="ARBA" id="ARBA00023002"/>
    </source>
</evidence>
<dbReference type="InterPro" id="IPR003819">
    <property type="entry name" value="TauD/TfdA-like"/>
</dbReference>
<dbReference type="InterPro" id="IPR014503">
    <property type="entry name" value="Clavaminate_syn-like"/>
</dbReference>
<dbReference type="EMBL" id="BONW01000028">
    <property type="protein sequence ID" value="GIG90506.1"/>
    <property type="molecule type" value="Genomic_DNA"/>
</dbReference>
<proteinExistence type="inferred from homology"/>
<protein>
    <submittedName>
        <fullName evidence="6">L-asparagine oxygenase</fullName>
    </submittedName>
</protein>
<comment type="caution">
    <text evidence="6">The sequence shown here is derived from an EMBL/GenBank/DDBJ whole genome shotgun (WGS) entry which is preliminary data.</text>
</comment>
<gene>
    <name evidence="6" type="ORF">Pen02_54420</name>
</gene>
<dbReference type="Gene3D" id="3.60.130.10">
    <property type="entry name" value="Clavaminate synthase-like"/>
    <property type="match status" value="1"/>
</dbReference>
<dbReference type="InterPro" id="IPR042098">
    <property type="entry name" value="TauD-like_sf"/>
</dbReference>
<dbReference type="SUPFAM" id="SSF51197">
    <property type="entry name" value="Clavaminate synthase-like"/>
    <property type="match status" value="1"/>
</dbReference>
<feature type="domain" description="TauD/TfdA-like" evidence="5">
    <location>
        <begin position="224"/>
        <end position="304"/>
    </location>
</feature>
<dbReference type="PIRSF" id="PIRSF019543">
    <property type="entry name" value="Clavaminate_syn"/>
    <property type="match status" value="1"/>
</dbReference>
<comment type="similarity">
    <text evidence="1">Belongs to the clavaminate synthase family.</text>
</comment>
<keyword evidence="4" id="KW-0408">Iron</keyword>
<evidence type="ECO:0000256" key="1">
    <source>
        <dbReference type="ARBA" id="ARBA00008425"/>
    </source>
</evidence>
<evidence type="ECO:0000256" key="4">
    <source>
        <dbReference type="ARBA" id="ARBA00023004"/>
    </source>
</evidence>
<evidence type="ECO:0000259" key="5">
    <source>
        <dbReference type="Pfam" id="PF02668"/>
    </source>
</evidence>
<keyword evidence="7" id="KW-1185">Reference proteome</keyword>
<reference evidence="6 7" key="1">
    <citation type="submission" date="2021-01" db="EMBL/GenBank/DDBJ databases">
        <title>Whole genome shotgun sequence of Plantactinospora endophytica NBRC 110450.</title>
        <authorList>
            <person name="Komaki H."/>
            <person name="Tamura T."/>
        </authorList>
    </citation>
    <scope>NUCLEOTIDE SEQUENCE [LARGE SCALE GENOMIC DNA]</scope>
    <source>
        <strain evidence="6 7">NBRC 110450</strain>
    </source>
</reference>